<protein>
    <recommendedName>
        <fullName evidence="4">Actin-like ATPase domain-containing protein</fullName>
    </recommendedName>
</protein>
<name>A0A7C8I7Y5_9PLEO</name>
<keyword evidence="3" id="KW-1185">Reference proteome</keyword>
<keyword evidence="1" id="KW-0732">Signal</keyword>
<dbReference type="AlphaFoldDB" id="A0A7C8I7Y5"/>
<evidence type="ECO:0000313" key="2">
    <source>
        <dbReference type="EMBL" id="KAF2872929.1"/>
    </source>
</evidence>
<sequence>MPLMRNLLLLTTALGVAAWAPDRFYVPGVAFELKPDYGLASIYFANGTSVPVAQIQGRPGYQAFMRRATPPPATSPSTLCSYLTPELQILASTLRLQVDFCESADVSSTKALLTSLKTAVESYLGTNICFAELGLFETGNYVDPPRYQVNITKEALRAIGLRQTQDPRSASTYAVSAHMAVDGRLNDAVIFAVDYSVYGFSFGLYTTEEGIFELVAREQYHYAPTPAPLANAVANPDEDEPTHLATLRTHLRDFLVDQPVQIEHLVLYGDRAQHAALRPLLASVLNADLVRNAHISRSVFAGTTLMAKSAYESMDTPDLRVDAAFGCRWRSKLYRPDPDQKEL</sequence>
<reference evidence="2 3" key="1">
    <citation type="submission" date="2020-01" db="EMBL/GenBank/DDBJ databases">
        <authorList>
            <consortium name="DOE Joint Genome Institute"/>
            <person name="Haridas S."/>
            <person name="Albert R."/>
            <person name="Binder M."/>
            <person name="Bloem J."/>
            <person name="Labutti K."/>
            <person name="Salamov A."/>
            <person name="Andreopoulos B."/>
            <person name="Baker S.E."/>
            <person name="Barry K."/>
            <person name="Bills G."/>
            <person name="Bluhm B.H."/>
            <person name="Cannon C."/>
            <person name="Castanera R."/>
            <person name="Culley D.E."/>
            <person name="Daum C."/>
            <person name="Ezra D."/>
            <person name="Gonzalez J.B."/>
            <person name="Henrissat B."/>
            <person name="Kuo A."/>
            <person name="Liang C."/>
            <person name="Lipzen A."/>
            <person name="Lutzoni F."/>
            <person name="Magnuson J."/>
            <person name="Mondo S."/>
            <person name="Nolan M."/>
            <person name="Ohm R."/>
            <person name="Pangilinan J."/>
            <person name="Park H.-J.H."/>
            <person name="Ramirez L."/>
            <person name="Alfaro M."/>
            <person name="Sun H."/>
            <person name="Tritt A."/>
            <person name="Yoshinaga Y."/>
            <person name="Zwiers L.-H.L."/>
            <person name="Turgeon B.G."/>
            <person name="Goodwin S.B."/>
            <person name="Spatafora J.W."/>
            <person name="Crous P.W."/>
            <person name="Grigoriev I.V."/>
        </authorList>
    </citation>
    <scope>NUCLEOTIDE SEQUENCE [LARGE SCALE GENOMIC DNA]</scope>
    <source>
        <strain evidence="2 3">CBS 611.86</strain>
    </source>
</reference>
<proteinExistence type="predicted"/>
<accession>A0A7C8I7Y5</accession>
<dbReference type="Proteomes" id="UP000481861">
    <property type="component" value="Unassembled WGS sequence"/>
</dbReference>
<feature type="chain" id="PRO_5028960884" description="Actin-like ATPase domain-containing protein" evidence="1">
    <location>
        <begin position="19"/>
        <end position="343"/>
    </location>
</feature>
<comment type="caution">
    <text evidence="2">The sequence shown here is derived from an EMBL/GenBank/DDBJ whole genome shotgun (WGS) entry which is preliminary data.</text>
</comment>
<dbReference type="OrthoDB" id="3643156at2759"/>
<dbReference type="EMBL" id="JAADJZ010000008">
    <property type="protein sequence ID" value="KAF2872929.1"/>
    <property type="molecule type" value="Genomic_DNA"/>
</dbReference>
<gene>
    <name evidence="2" type="ORF">BDV95DRAFT_605517</name>
</gene>
<evidence type="ECO:0000313" key="3">
    <source>
        <dbReference type="Proteomes" id="UP000481861"/>
    </source>
</evidence>
<evidence type="ECO:0000256" key="1">
    <source>
        <dbReference type="SAM" id="SignalP"/>
    </source>
</evidence>
<evidence type="ECO:0008006" key="4">
    <source>
        <dbReference type="Google" id="ProtNLM"/>
    </source>
</evidence>
<feature type="signal peptide" evidence="1">
    <location>
        <begin position="1"/>
        <end position="18"/>
    </location>
</feature>
<organism evidence="2 3">
    <name type="scientific">Massariosphaeria phaeospora</name>
    <dbReference type="NCBI Taxonomy" id="100035"/>
    <lineage>
        <taxon>Eukaryota</taxon>
        <taxon>Fungi</taxon>
        <taxon>Dikarya</taxon>
        <taxon>Ascomycota</taxon>
        <taxon>Pezizomycotina</taxon>
        <taxon>Dothideomycetes</taxon>
        <taxon>Pleosporomycetidae</taxon>
        <taxon>Pleosporales</taxon>
        <taxon>Pleosporales incertae sedis</taxon>
        <taxon>Massariosphaeria</taxon>
    </lineage>
</organism>